<evidence type="ECO:0000313" key="1">
    <source>
        <dbReference type="EMBL" id="GAL87227.1"/>
    </source>
</evidence>
<sequence>MRKILLFLTVTIIFFSCQKVKTYEQLKPYDGPVMEVNDIETIYSDSSVVRVKLKAPKEIELKNGDREFPNGVYIEFFDKNGVKTSTLRGNSGRLEKEKNLYNVKGDVEIKSIEQQKKMNSEELFWDPGKDEVYCDTNTFVRIQTPTEILMGKGLKTNQNFTSYKILHPTGVIDVTE</sequence>
<dbReference type="Gene3D" id="2.60.450.10">
    <property type="entry name" value="Lipopolysaccharide (LPS) transport protein A like domain"/>
    <property type="match status" value="1"/>
</dbReference>
<evidence type="ECO:0000313" key="2">
    <source>
        <dbReference type="Proteomes" id="UP000030185"/>
    </source>
</evidence>
<dbReference type="eggNOG" id="COG3117">
    <property type="taxonomic scope" value="Bacteria"/>
</dbReference>
<dbReference type="GO" id="GO:0015221">
    <property type="term" value="F:lipopolysaccharide transmembrane transporter activity"/>
    <property type="evidence" value="ECO:0007669"/>
    <property type="project" value="InterPro"/>
</dbReference>
<name>A0A098LLL3_9BACT</name>
<dbReference type="Proteomes" id="UP000030185">
    <property type="component" value="Unassembled WGS sequence"/>
</dbReference>
<keyword evidence="2" id="KW-1185">Reference proteome</keyword>
<organism evidence="1 2">
    <name type="scientific">Sporocytophaga myxococcoides</name>
    <dbReference type="NCBI Taxonomy" id="153721"/>
    <lineage>
        <taxon>Bacteria</taxon>
        <taxon>Pseudomonadati</taxon>
        <taxon>Bacteroidota</taxon>
        <taxon>Cytophagia</taxon>
        <taxon>Cytophagales</taxon>
        <taxon>Cytophagaceae</taxon>
        <taxon>Sporocytophaga</taxon>
    </lineage>
</organism>
<dbReference type="RefSeq" id="WP_045468222.1">
    <property type="nucleotide sequence ID" value="NZ_BBLT01000011.1"/>
</dbReference>
<dbReference type="NCBIfam" id="TIGR04409">
    <property type="entry name" value="LptC_YrbK"/>
    <property type="match status" value="1"/>
</dbReference>
<reference evidence="1 2" key="1">
    <citation type="submission" date="2014-09" db="EMBL/GenBank/DDBJ databases">
        <title>Sporocytophaga myxococcoides PG-01 genome sequencing.</title>
        <authorList>
            <person name="Liu L."/>
            <person name="Gao P.J."/>
            <person name="Chen G.J."/>
            <person name="Wang L.S."/>
        </authorList>
    </citation>
    <scope>NUCLEOTIDE SEQUENCE [LARGE SCALE GENOMIC DNA]</scope>
    <source>
        <strain evidence="1 2">PG-01</strain>
    </source>
</reference>
<dbReference type="STRING" id="153721.MYP_4457"/>
<comment type="caution">
    <text evidence="1">The sequence shown here is derived from an EMBL/GenBank/DDBJ whole genome shotgun (WGS) entry which is preliminary data.</text>
</comment>
<gene>
    <name evidence="1" type="ORF">MYP_4457</name>
</gene>
<dbReference type="GO" id="GO:0005886">
    <property type="term" value="C:plasma membrane"/>
    <property type="evidence" value="ECO:0007669"/>
    <property type="project" value="InterPro"/>
</dbReference>
<proteinExistence type="predicted"/>
<dbReference type="PROSITE" id="PS51257">
    <property type="entry name" value="PROKAR_LIPOPROTEIN"/>
    <property type="match status" value="1"/>
</dbReference>
<dbReference type="AlphaFoldDB" id="A0A098LLL3"/>
<dbReference type="Pfam" id="PF06835">
    <property type="entry name" value="LptC"/>
    <property type="match status" value="1"/>
</dbReference>
<accession>A0A098LLL3</accession>
<dbReference type="OrthoDB" id="9812080at2"/>
<dbReference type="InterPro" id="IPR026265">
    <property type="entry name" value="LptC"/>
</dbReference>
<dbReference type="InterPro" id="IPR010664">
    <property type="entry name" value="LipoPS_assembly_LptC-rel"/>
</dbReference>
<dbReference type="EMBL" id="BBLT01000011">
    <property type="protein sequence ID" value="GAL87227.1"/>
    <property type="molecule type" value="Genomic_DNA"/>
</dbReference>
<protein>
    <recommendedName>
        <fullName evidence="3">LPS export ABC transporter periplasmic protein LptC</fullName>
    </recommendedName>
</protein>
<evidence type="ECO:0008006" key="3">
    <source>
        <dbReference type="Google" id="ProtNLM"/>
    </source>
</evidence>